<dbReference type="InterPro" id="IPR016461">
    <property type="entry name" value="COMT-like"/>
</dbReference>
<dbReference type="Proteomes" id="UP000634668">
    <property type="component" value="Unassembled WGS sequence"/>
</dbReference>
<organism evidence="7 8">
    <name type="scientific">Arenibacter certesii</name>
    <dbReference type="NCBI Taxonomy" id="228955"/>
    <lineage>
        <taxon>Bacteria</taxon>
        <taxon>Pseudomonadati</taxon>
        <taxon>Bacteroidota</taxon>
        <taxon>Flavobacteriia</taxon>
        <taxon>Flavobacteriales</taxon>
        <taxon>Flavobacteriaceae</taxon>
        <taxon>Arenibacter</taxon>
    </lineage>
</organism>
<feature type="domain" description="O-methyltransferase C-terminal" evidence="5">
    <location>
        <begin position="117"/>
        <end position="326"/>
    </location>
</feature>
<dbReference type="InterPro" id="IPR012967">
    <property type="entry name" value="COMT_dimerisation"/>
</dbReference>
<evidence type="ECO:0000313" key="7">
    <source>
        <dbReference type="EMBL" id="GGW22464.1"/>
    </source>
</evidence>
<dbReference type="PANTHER" id="PTHR43712:SF2">
    <property type="entry name" value="O-METHYLTRANSFERASE CICE"/>
    <property type="match status" value="1"/>
</dbReference>
<feature type="domain" description="O-methyltransferase dimerisation" evidence="6">
    <location>
        <begin position="16"/>
        <end position="94"/>
    </location>
</feature>
<evidence type="ECO:0000256" key="2">
    <source>
        <dbReference type="ARBA" id="ARBA00022679"/>
    </source>
</evidence>
<keyword evidence="3" id="KW-0949">S-adenosyl-L-methionine</keyword>
<feature type="active site" description="Proton acceptor" evidence="4">
    <location>
        <position position="254"/>
    </location>
</feature>
<dbReference type="SUPFAM" id="SSF53335">
    <property type="entry name" value="S-adenosyl-L-methionine-dependent methyltransferases"/>
    <property type="match status" value="1"/>
</dbReference>
<dbReference type="InterPro" id="IPR036388">
    <property type="entry name" value="WH-like_DNA-bd_sf"/>
</dbReference>
<protein>
    <submittedName>
        <fullName evidence="7">Methyltransferase/methylase</fullName>
    </submittedName>
</protein>
<accession>A0A918IPQ4</accession>
<dbReference type="AlphaFoldDB" id="A0A918IPQ4"/>
<evidence type="ECO:0000313" key="8">
    <source>
        <dbReference type="Proteomes" id="UP000634668"/>
    </source>
</evidence>
<dbReference type="Pfam" id="PF08100">
    <property type="entry name" value="Dimerisation"/>
    <property type="match status" value="1"/>
</dbReference>
<reference evidence="7" key="2">
    <citation type="submission" date="2020-09" db="EMBL/GenBank/DDBJ databases">
        <authorList>
            <person name="Sun Q."/>
            <person name="Kim S."/>
        </authorList>
    </citation>
    <scope>NUCLEOTIDE SEQUENCE</scope>
    <source>
        <strain evidence="7">KCTC 12113</strain>
    </source>
</reference>
<sequence length="345" mass="37994">MKTTKTTQVDPSKIMQIGTGYFATKTLLTAVNMGLFTLLAKSPLYGQEIQEKLGLHSRSLYDFLDALVALGFLNRTGIKKTSIYSNAADTALFLDKNKPSYIGGILEMSNNRLYPFWNNLEDGLKTGLPQNETKNNGKSLFETIYTDPVKLREFIEAMTGVQKGNFIAFGKEFDFSSYNTLCDIGGSGGTLSAHVYLNNPHMKCTSFDLPPVESIAKENLQNMGLSDKVDLLSGDFFTDPFPKSDVITMGNILHDWGKSDKKILIKKAYDALPKGGSFVVIENLIDADRRKNAFGLLMSLNMLIETAEGYDFSTSDFEEMTKEAGFGHISIMPLTGPTSAAIAIK</sequence>
<evidence type="ECO:0000259" key="6">
    <source>
        <dbReference type="Pfam" id="PF08100"/>
    </source>
</evidence>
<dbReference type="InterPro" id="IPR001077">
    <property type="entry name" value="COMT_C"/>
</dbReference>
<evidence type="ECO:0000256" key="3">
    <source>
        <dbReference type="ARBA" id="ARBA00022691"/>
    </source>
</evidence>
<proteinExistence type="predicted"/>
<keyword evidence="2" id="KW-0808">Transferase</keyword>
<dbReference type="EMBL" id="BMWP01000001">
    <property type="protein sequence ID" value="GGW22464.1"/>
    <property type="molecule type" value="Genomic_DNA"/>
</dbReference>
<dbReference type="RefSeq" id="WP_026815258.1">
    <property type="nucleotide sequence ID" value="NZ_BMWP01000001.1"/>
</dbReference>
<keyword evidence="1 7" id="KW-0489">Methyltransferase</keyword>
<evidence type="ECO:0000256" key="1">
    <source>
        <dbReference type="ARBA" id="ARBA00022603"/>
    </source>
</evidence>
<evidence type="ECO:0000256" key="4">
    <source>
        <dbReference type="PIRSR" id="PIRSR005739-1"/>
    </source>
</evidence>
<dbReference type="Gene3D" id="3.40.50.150">
    <property type="entry name" value="Vaccinia Virus protein VP39"/>
    <property type="match status" value="1"/>
</dbReference>
<gene>
    <name evidence="7" type="ORF">GCM10007383_02760</name>
</gene>
<dbReference type="GO" id="GO:0008171">
    <property type="term" value="F:O-methyltransferase activity"/>
    <property type="evidence" value="ECO:0007669"/>
    <property type="project" value="InterPro"/>
</dbReference>
<dbReference type="InterPro" id="IPR029063">
    <property type="entry name" value="SAM-dependent_MTases_sf"/>
</dbReference>
<comment type="caution">
    <text evidence="7">The sequence shown here is derived from an EMBL/GenBank/DDBJ whole genome shotgun (WGS) entry which is preliminary data.</text>
</comment>
<dbReference type="SUPFAM" id="SSF46785">
    <property type="entry name" value="Winged helix' DNA-binding domain"/>
    <property type="match status" value="1"/>
</dbReference>
<name>A0A918IPQ4_9FLAO</name>
<evidence type="ECO:0000259" key="5">
    <source>
        <dbReference type="Pfam" id="PF00891"/>
    </source>
</evidence>
<keyword evidence="8" id="KW-1185">Reference proteome</keyword>
<dbReference type="Gene3D" id="1.10.10.10">
    <property type="entry name" value="Winged helix-like DNA-binding domain superfamily/Winged helix DNA-binding domain"/>
    <property type="match status" value="1"/>
</dbReference>
<dbReference type="GO" id="GO:0046983">
    <property type="term" value="F:protein dimerization activity"/>
    <property type="evidence" value="ECO:0007669"/>
    <property type="project" value="InterPro"/>
</dbReference>
<dbReference type="GO" id="GO:0032259">
    <property type="term" value="P:methylation"/>
    <property type="evidence" value="ECO:0007669"/>
    <property type="project" value="UniProtKB-KW"/>
</dbReference>
<dbReference type="Pfam" id="PF00891">
    <property type="entry name" value="Methyltransf_2"/>
    <property type="match status" value="1"/>
</dbReference>
<dbReference type="PANTHER" id="PTHR43712">
    <property type="entry name" value="PUTATIVE (AFU_ORTHOLOGUE AFUA_4G14580)-RELATED"/>
    <property type="match status" value="1"/>
</dbReference>
<dbReference type="InterPro" id="IPR036390">
    <property type="entry name" value="WH_DNA-bd_sf"/>
</dbReference>
<dbReference type="PROSITE" id="PS51683">
    <property type="entry name" value="SAM_OMT_II"/>
    <property type="match status" value="1"/>
</dbReference>
<reference evidence="7" key="1">
    <citation type="journal article" date="2014" name="Int. J. Syst. Evol. Microbiol.">
        <title>Complete genome sequence of Corynebacterium casei LMG S-19264T (=DSM 44701T), isolated from a smear-ripened cheese.</title>
        <authorList>
            <consortium name="US DOE Joint Genome Institute (JGI-PGF)"/>
            <person name="Walter F."/>
            <person name="Albersmeier A."/>
            <person name="Kalinowski J."/>
            <person name="Ruckert C."/>
        </authorList>
    </citation>
    <scope>NUCLEOTIDE SEQUENCE</scope>
    <source>
        <strain evidence="7">KCTC 12113</strain>
    </source>
</reference>
<dbReference type="PIRSF" id="PIRSF005739">
    <property type="entry name" value="O-mtase"/>
    <property type="match status" value="1"/>
</dbReference>